<protein>
    <submittedName>
        <fullName evidence="3">Retron-type reverse transcriptase</fullName>
    </submittedName>
</protein>
<evidence type="ECO:0000259" key="2">
    <source>
        <dbReference type="PROSITE" id="PS50878"/>
    </source>
</evidence>
<evidence type="ECO:0000313" key="3">
    <source>
        <dbReference type="EMBL" id="TDR82154.1"/>
    </source>
</evidence>
<dbReference type="InterPro" id="IPR051083">
    <property type="entry name" value="GrpII_Intron_Splice-Mob/Def"/>
</dbReference>
<organism evidence="3 4">
    <name type="scientific">Paludibacterium purpuratum</name>
    <dbReference type="NCBI Taxonomy" id="1144873"/>
    <lineage>
        <taxon>Bacteria</taxon>
        <taxon>Pseudomonadati</taxon>
        <taxon>Pseudomonadota</taxon>
        <taxon>Betaproteobacteria</taxon>
        <taxon>Neisseriales</taxon>
        <taxon>Chromobacteriaceae</taxon>
        <taxon>Paludibacterium</taxon>
    </lineage>
</organism>
<gene>
    <name evidence="3" type="ORF">DFP86_102268</name>
</gene>
<name>A0A4R7BB31_9NEIS</name>
<keyword evidence="4" id="KW-1185">Reference proteome</keyword>
<dbReference type="PANTHER" id="PTHR34047:SF8">
    <property type="entry name" value="PROTEIN YKFC"/>
    <property type="match status" value="1"/>
</dbReference>
<comment type="similarity">
    <text evidence="1">Belongs to the bacterial reverse transcriptase family.</text>
</comment>
<reference evidence="3 4" key="1">
    <citation type="submission" date="2019-03" db="EMBL/GenBank/DDBJ databases">
        <title>Genomic Encyclopedia of Type Strains, Phase III (KMG-III): the genomes of soil and plant-associated and newly described type strains.</title>
        <authorList>
            <person name="Whitman W."/>
        </authorList>
    </citation>
    <scope>NUCLEOTIDE SEQUENCE [LARGE SCALE GENOMIC DNA]</scope>
    <source>
        <strain evidence="3 4">CECT 8976</strain>
    </source>
</reference>
<sequence>MVQAYFDCRKSKRNSRSALAFEIELERNLIELYDELMEGRYQPGNSICFVITRPKPREVWAAQFRDRIIHHLLYNHVSERFHRSFIADSCACIPGRGTSYCAERLEGHIRSITSNWSQPAYYLKGDLANFFVSIDKRVVLDRLARKIHEPWWMALAEQTLMHDPRKGVEVRGDPALFDLVPPHKRLTNADADHGLPIGNLSSQFFANVLLDGLDQFVKHRLKCRYVRYVDDFVLLHESPQWLHKARLQIEEKLAALGLQLNPRKTFIQPIYRGVDMVGQVIKPWRRETRRRTYRQAIRRTVGVPAENLFETANSYFGLLRQASASHRDRCRLANALRRRGQSINLGITQIHRRK</sequence>
<feature type="domain" description="Reverse transcriptase" evidence="2">
    <location>
        <begin position="1"/>
        <end position="281"/>
    </location>
</feature>
<dbReference type="AlphaFoldDB" id="A0A4R7BB31"/>
<dbReference type="EMBL" id="SNZP01000002">
    <property type="protein sequence ID" value="TDR82154.1"/>
    <property type="molecule type" value="Genomic_DNA"/>
</dbReference>
<evidence type="ECO:0000313" key="4">
    <source>
        <dbReference type="Proteomes" id="UP000295611"/>
    </source>
</evidence>
<dbReference type="PANTHER" id="PTHR34047">
    <property type="entry name" value="NUCLEAR INTRON MATURASE 1, MITOCHONDRIAL-RELATED"/>
    <property type="match status" value="1"/>
</dbReference>
<dbReference type="Proteomes" id="UP000295611">
    <property type="component" value="Unassembled WGS sequence"/>
</dbReference>
<keyword evidence="3" id="KW-0695">RNA-directed DNA polymerase</keyword>
<dbReference type="InterPro" id="IPR000477">
    <property type="entry name" value="RT_dom"/>
</dbReference>
<dbReference type="InterPro" id="IPR043502">
    <property type="entry name" value="DNA/RNA_pol_sf"/>
</dbReference>
<keyword evidence="3" id="KW-0548">Nucleotidyltransferase</keyword>
<keyword evidence="3" id="KW-0808">Transferase</keyword>
<evidence type="ECO:0000256" key="1">
    <source>
        <dbReference type="ARBA" id="ARBA00034120"/>
    </source>
</evidence>
<dbReference type="OrthoDB" id="9793236at2"/>
<dbReference type="SUPFAM" id="SSF56672">
    <property type="entry name" value="DNA/RNA polymerases"/>
    <property type="match status" value="1"/>
</dbReference>
<dbReference type="CDD" id="cd01646">
    <property type="entry name" value="RT_Bac_retron_I"/>
    <property type="match status" value="1"/>
</dbReference>
<dbReference type="Pfam" id="PF00078">
    <property type="entry name" value="RVT_1"/>
    <property type="match status" value="1"/>
</dbReference>
<proteinExistence type="inferred from homology"/>
<dbReference type="PROSITE" id="PS50878">
    <property type="entry name" value="RT_POL"/>
    <property type="match status" value="1"/>
</dbReference>
<comment type="caution">
    <text evidence="3">The sequence shown here is derived from an EMBL/GenBank/DDBJ whole genome shotgun (WGS) entry which is preliminary data.</text>
</comment>
<accession>A0A4R7BB31</accession>
<dbReference type="GO" id="GO:0003964">
    <property type="term" value="F:RNA-directed DNA polymerase activity"/>
    <property type="evidence" value="ECO:0007669"/>
    <property type="project" value="UniProtKB-KW"/>
</dbReference>